<dbReference type="InterPro" id="IPR010767">
    <property type="entry name" value="Phage_CGC-2007_Cje0229"/>
</dbReference>
<dbReference type="EMBL" id="LAZR01037155">
    <property type="protein sequence ID" value="KKL22946.1"/>
    <property type="molecule type" value="Genomic_DNA"/>
</dbReference>
<comment type="caution">
    <text evidence="1">The sequence shown here is derived from an EMBL/GenBank/DDBJ whole genome shotgun (WGS) entry which is preliminary data.</text>
</comment>
<accession>A0A0F9DZ59</accession>
<dbReference type="Pfam" id="PF07087">
    <property type="entry name" value="DUF1353"/>
    <property type="match status" value="1"/>
</dbReference>
<evidence type="ECO:0008006" key="2">
    <source>
        <dbReference type="Google" id="ProtNLM"/>
    </source>
</evidence>
<protein>
    <recommendedName>
        <fullName evidence="2">DUF1353 domain-containing protein</fullName>
    </recommendedName>
</protein>
<gene>
    <name evidence="1" type="ORF">LCGC14_2430320</name>
</gene>
<name>A0A0F9DZ59_9ZZZZ</name>
<dbReference type="AlphaFoldDB" id="A0A0F9DZ59"/>
<sequence length="129" mass="15332">MSNFKTPLVVSPLPDGKHWRLHTKFTYASSKWTSWNGRPAIFTVPSGFVTDFASVPWPFWSFIRPWGRWGKAAIVHDYLYQIQADGCGRWFADDIFLEAMTVLGVTPWRRWLMHRAVRWFGWLAWRKKR</sequence>
<evidence type="ECO:0000313" key="1">
    <source>
        <dbReference type="EMBL" id="KKL22946.1"/>
    </source>
</evidence>
<reference evidence="1" key="1">
    <citation type="journal article" date="2015" name="Nature">
        <title>Complex archaea that bridge the gap between prokaryotes and eukaryotes.</title>
        <authorList>
            <person name="Spang A."/>
            <person name="Saw J.H."/>
            <person name="Jorgensen S.L."/>
            <person name="Zaremba-Niedzwiedzka K."/>
            <person name="Martijn J."/>
            <person name="Lind A.E."/>
            <person name="van Eijk R."/>
            <person name="Schleper C."/>
            <person name="Guy L."/>
            <person name="Ettema T.J."/>
        </authorList>
    </citation>
    <scope>NUCLEOTIDE SEQUENCE</scope>
</reference>
<organism evidence="1">
    <name type="scientific">marine sediment metagenome</name>
    <dbReference type="NCBI Taxonomy" id="412755"/>
    <lineage>
        <taxon>unclassified sequences</taxon>
        <taxon>metagenomes</taxon>
        <taxon>ecological metagenomes</taxon>
    </lineage>
</organism>
<proteinExistence type="predicted"/>